<keyword evidence="2" id="KW-0812">Transmembrane</keyword>
<keyword evidence="2" id="KW-1133">Transmembrane helix</keyword>
<name>A0A3M8F8Y9_9ACTN</name>
<dbReference type="OrthoDB" id="4335608at2"/>
<dbReference type="Pfam" id="PF13400">
    <property type="entry name" value="Tad"/>
    <property type="match status" value="1"/>
</dbReference>
<gene>
    <name evidence="4" type="ORF">SFRA_016585</name>
</gene>
<feature type="compositionally biased region" description="Basic and acidic residues" evidence="1">
    <location>
        <begin position="126"/>
        <end position="135"/>
    </location>
</feature>
<comment type="caution">
    <text evidence="4">The sequence shown here is derived from an EMBL/GenBank/DDBJ whole genome shotgun (WGS) entry which is preliminary data.</text>
</comment>
<feature type="region of interest" description="Disordered" evidence="1">
    <location>
        <begin position="105"/>
        <end position="141"/>
    </location>
</feature>
<dbReference type="NCBIfam" id="TIGR03816">
    <property type="entry name" value="tadE_like_DECH"/>
    <property type="match status" value="1"/>
</dbReference>
<proteinExistence type="predicted"/>
<protein>
    <recommendedName>
        <fullName evidence="3">Putative Flp pilus-assembly TadG-like N-terminal domain-containing protein</fullName>
    </recommendedName>
</protein>
<sequence>MRAEGAPGADRGSATVWTAVAATALCAVFAAVLALGQAVVTRHRAGGGADLAALAAADHALSGQDAACGLARRVAEAQGVRLVRCVVRGEVSDVTAEAAAGPFASRVRARAGPAGPPVRGVDPEGDGPRRPRERIPGSGGG</sequence>
<dbReference type="InterPro" id="IPR028087">
    <property type="entry name" value="Tad_N"/>
</dbReference>
<evidence type="ECO:0000259" key="3">
    <source>
        <dbReference type="Pfam" id="PF13400"/>
    </source>
</evidence>
<dbReference type="EMBL" id="JNAD02000007">
    <property type="protein sequence ID" value="RKM94875.1"/>
    <property type="molecule type" value="Genomic_DNA"/>
</dbReference>
<evidence type="ECO:0000256" key="2">
    <source>
        <dbReference type="SAM" id="Phobius"/>
    </source>
</evidence>
<feature type="transmembrane region" description="Helical" evidence="2">
    <location>
        <begin position="14"/>
        <end position="35"/>
    </location>
</feature>
<accession>A0A3M8F8Y9</accession>
<feature type="domain" description="Putative Flp pilus-assembly TadG-like N-terminal" evidence="3">
    <location>
        <begin position="12"/>
        <end position="58"/>
    </location>
</feature>
<dbReference type="AlphaFoldDB" id="A0A3M8F8Y9"/>
<evidence type="ECO:0000313" key="4">
    <source>
        <dbReference type="EMBL" id="RKM94875.1"/>
    </source>
</evidence>
<keyword evidence="5" id="KW-1185">Reference proteome</keyword>
<evidence type="ECO:0000256" key="1">
    <source>
        <dbReference type="SAM" id="MobiDB-lite"/>
    </source>
</evidence>
<dbReference type="InterPro" id="IPR021202">
    <property type="entry name" value="Rv3654c-like"/>
</dbReference>
<reference evidence="4 5" key="1">
    <citation type="journal article" date="2014" name="Genome Announc.">
        <title>Draft Genome Sequence of Streptomyces fradiae ATCC 19609, a Strain Highly Sensitive to Antibiotics.</title>
        <authorList>
            <person name="Bekker O.B."/>
            <person name="Klimina K.M."/>
            <person name="Vatlin A.A."/>
            <person name="Zakharevich N.V."/>
            <person name="Kasianov A.S."/>
            <person name="Danilenko V.N."/>
        </authorList>
    </citation>
    <scope>NUCLEOTIDE SEQUENCE [LARGE SCALE GENOMIC DNA]</scope>
    <source>
        <strain evidence="4 5">ATCC 19609</strain>
    </source>
</reference>
<dbReference type="Proteomes" id="UP000028058">
    <property type="component" value="Unassembled WGS sequence"/>
</dbReference>
<evidence type="ECO:0000313" key="5">
    <source>
        <dbReference type="Proteomes" id="UP000028058"/>
    </source>
</evidence>
<keyword evidence="2" id="KW-0472">Membrane</keyword>
<organism evidence="4 5">
    <name type="scientific">Streptomyces xinghaiensis</name>
    <dbReference type="NCBI Taxonomy" id="1038928"/>
    <lineage>
        <taxon>Bacteria</taxon>
        <taxon>Bacillati</taxon>
        <taxon>Actinomycetota</taxon>
        <taxon>Actinomycetes</taxon>
        <taxon>Kitasatosporales</taxon>
        <taxon>Streptomycetaceae</taxon>
        <taxon>Streptomyces</taxon>
    </lineage>
</organism>